<dbReference type="RefSeq" id="WP_090270368.1">
    <property type="nucleotide sequence ID" value="NZ_FOEP01000010.1"/>
</dbReference>
<feature type="region of interest" description="Disordered" evidence="1">
    <location>
        <begin position="1"/>
        <end position="24"/>
    </location>
</feature>
<feature type="domain" description="Hedgehog/Intein (Hint)" evidence="2">
    <location>
        <begin position="25"/>
        <end position="158"/>
    </location>
</feature>
<proteinExistence type="predicted"/>
<sequence>MKPNTVGRNDGQQPATRRNSTPEGLLAGTLILTQDGEFPVEALSAGDKIITRGAGFVALRNIHHHVLTCETVRIRAGTLGHTRPEGDVDLPVGQMILIRDWRAKAMFGQEQALVAAARLVDGAFLTLQPEARHSVFTLVFDTPQVIYASGLELASHHPALAVVR</sequence>
<reference evidence="3 4" key="1">
    <citation type="submission" date="2016-10" db="EMBL/GenBank/DDBJ databases">
        <authorList>
            <person name="de Groot N.N."/>
        </authorList>
    </citation>
    <scope>NUCLEOTIDE SEQUENCE [LARGE SCALE GENOMIC DNA]</scope>
    <source>
        <strain evidence="3 4">DSM 22007</strain>
    </source>
</reference>
<dbReference type="Pfam" id="PF13403">
    <property type="entry name" value="Hint_2"/>
    <property type="match status" value="1"/>
</dbReference>
<evidence type="ECO:0000256" key="1">
    <source>
        <dbReference type="SAM" id="MobiDB-lite"/>
    </source>
</evidence>
<feature type="compositionally biased region" description="Polar residues" evidence="1">
    <location>
        <begin position="1"/>
        <end position="22"/>
    </location>
</feature>
<dbReference type="Proteomes" id="UP000198634">
    <property type="component" value="Unassembled WGS sequence"/>
</dbReference>
<evidence type="ECO:0000313" key="4">
    <source>
        <dbReference type="Proteomes" id="UP000198634"/>
    </source>
</evidence>
<dbReference type="AlphaFoldDB" id="A0A1H9HRU1"/>
<keyword evidence="4" id="KW-1185">Reference proteome</keyword>
<protein>
    <submittedName>
        <fullName evidence="3">Hint domain-containing protein</fullName>
    </submittedName>
</protein>
<dbReference type="InterPro" id="IPR028992">
    <property type="entry name" value="Hedgehog/Intein_dom"/>
</dbReference>
<evidence type="ECO:0000259" key="2">
    <source>
        <dbReference type="Pfam" id="PF13403"/>
    </source>
</evidence>
<gene>
    <name evidence="3" type="ORF">SAMN04488092_11058</name>
</gene>
<dbReference type="EMBL" id="FOEP01000010">
    <property type="protein sequence ID" value="SEQ65080.1"/>
    <property type="molecule type" value="Genomic_DNA"/>
</dbReference>
<organism evidence="3 4">
    <name type="scientific">Thalassovita taeanensis</name>
    <dbReference type="NCBI Taxonomy" id="657014"/>
    <lineage>
        <taxon>Bacteria</taxon>
        <taxon>Pseudomonadati</taxon>
        <taxon>Pseudomonadota</taxon>
        <taxon>Alphaproteobacteria</taxon>
        <taxon>Rhodobacterales</taxon>
        <taxon>Roseobacteraceae</taxon>
        <taxon>Thalassovita</taxon>
    </lineage>
</organism>
<name>A0A1H9HRU1_9RHOB</name>
<dbReference type="STRING" id="657014.SAMN04488092_11058"/>
<dbReference type="OrthoDB" id="7873527at2"/>
<accession>A0A1H9HRU1</accession>
<evidence type="ECO:0000313" key="3">
    <source>
        <dbReference type="EMBL" id="SEQ65080.1"/>
    </source>
</evidence>